<comment type="caution">
    <text evidence="7">The sequence shown here is derived from an EMBL/GenBank/DDBJ whole genome shotgun (WGS) entry which is preliminary data.</text>
</comment>
<keyword evidence="3" id="KW-0378">Hydrolase</keyword>
<gene>
    <name evidence="7" type="ORF">BLEM_1327</name>
</gene>
<evidence type="ECO:0000256" key="1">
    <source>
        <dbReference type="ARBA" id="ARBA00022722"/>
    </source>
</evidence>
<reference evidence="7 8" key="1">
    <citation type="journal article" date="2017" name="BMC Genomics">
        <title>Comparative genomic and phylogenomic analyses of the Bifidobacteriaceae family.</title>
        <authorList>
            <person name="Lugli G.A."/>
            <person name="Milani C."/>
            <person name="Turroni F."/>
            <person name="Duranti S."/>
            <person name="Mancabelli L."/>
            <person name="Mangifesta M."/>
            <person name="Ferrario C."/>
            <person name="Modesto M."/>
            <person name="Mattarelli P."/>
            <person name="Jiri K."/>
            <person name="van Sinderen D."/>
            <person name="Ventura M."/>
        </authorList>
    </citation>
    <scope>NUCLEOTIDE SEQUENCE [LARGE SCALE GENOMIC DNA]</scope>
    <source>
        <strain evidence="7 8">DSM 28807</strain>
    </source>
</reference>
<keyword evidence="1" id="KW-0540">Nuclease</keyword>
<dbReference type="AlphaFoldDB" id="A0A261FRH6"/>
<evidence type="ECO:0000256" key="2">
    <source>
        <dbReference type="ARBA" id="ARBA00022723"/>
    </source>
</evidence>
<organism evidence="7 8">
    <name type="scientific">Bifidobacterium lemurum</name>
    <dbReference type="NCBI Taxonomy" id="1603886"/>
    <lineage>
        <taxon>Bacteria</taxon>
        <taxon>Bacillati</taxon>
        <taxon>Actinomycetota</taxon>
        <taxon>Actinomycetes</taxon>
        <taxon>Bifidobacteriales</taxon>
        <taxon>Bifidobacteriaceae</taxon>
        <taxon>Bifidobacterium</taxon>
    </lineage>
</organism>
<accession>A0A261FRH6</accession>
<dbReference type="STRING" id="1603886.GCA_001895165_00268"/>
<keyword evidence="4" id="KW-0460">Magnesium</keyword>
<dbReference type="GO" id="GO:0004518">
    <property type="term" value="F:nuclease activity"/>
    <property type="evidence" value="ECO:0007669"/>
    <property type="project" value="UniProtKB-KW"/>
</dbReference>
<protein>
    <submittedName>
        <fullName evidence="7">PIN domain-containing protein</fullName>
    </submittedName>
</protein>
<evidence type="ECO:0000313" key="8">
    <source>
        <dbReference type="Proteomes" id="UP000216352"/>
    </source>
</evidence>
<dbReference type="Pfam" id="PF26343">
    <property type="entry name" value="VapC50_C"/>
    <property type="match status" value="1"/>
</dbReference>
<evidence type="ECO:0000259" key="6">
    <source>
        <dbReference type="Pfam" id="PF26343"/>
    </source>
</evidence>
<evidence type="ECO:0000313" key="7">
    <source>
        <dbReference type="EMBL" id="OZG61790.1"/>
    </source>
</evidence>
<dbReference type="GO" id="GO:0016787">
    <property type="term" value="F:hydrolase activity"/>
    <property type="evidence" value="ECO:0007669"/>
    <property type="project" value="UniProtKB-KW"/>
</dbReference>
<dbReference type="InterPro" id="IPR029060">
    <property type="entry name" value="PIN-like_dom_sf"/>
</dbReference>
<proteinExistence type="predicted"/>
<feature type="domain" description="VapC50 C-terminal" evidence="6">
    <location>
        <begin position="124"/>
        <end position="175"/>
    </location>
</feature>
<dbReference type="RefSeq" id="WP_072723777.1">
    <property type="nucleotide sequence ID" value="NZ_BDIS01000002.1"/>
</dbReference>
<keyword evidence="8" id="KW-1185">Reference proteome</keyword>
<feature type="domain" description="PIN" evidence="5">
    <location>
        <begin position="4"/>
        <end position="106"/>
    </location>
</feature>
<name>A0A261FRH6_9BIFI</name>
<sequence>MFPVFFDTCALYGEVTCDMILSLAEAKLFKPYWSVGVQEELQRVLSPVIGQEKIQYRLSMMNRAFPDALIEDYADLTPKMLCDEGDRHVLAAAVRSPANTLVTFNLKDFPKESRIPYGIEVVHPDDFLLDVLDIRPGFVANVIYQMMQMYRRCPQTPEELCGFLHGSLPHFSETLLPLLEAIDESRI</sequence>
<dbReference type="InterPro" id="IPR058652">
    <property type="entry name" value="VapC50_C"/>
</dbReference>
<evidence type="ECO:0000259" key="5">
    <source>
        <dbReference type="Pfam" id="PF13470"/>
    </source>
</evidence>
<dbReference type="InterPro" id="IPR002716">
    <property type="entry name" value="PIN_dom"/>
</dbReference>
<dbReference type="Proteomes" id="UP000216352">
    <property type="component" value="Unassembled WGS sequence"/>
</dbReference>
<dbReference type="GO" id="GO:0046872">
    <property type="term" value="F:metal ion binding"/>
    <property type="evidence" value="ECO:0007669"/>
    <property type="project" value="UniProtKB-KW"/>
</dbReference>
<evidence type="ECO:0000256" key="4">
    <source>
        <dbReference type="ARBA" id="ARBA00022842"/>
    </source>
</evidence>
<dbReference type="Pfam" id="PF13470">
    <property type="entry name" value="PIN_3"/>
    <property type="match status" value="1"/>
</dbReference>
<dbReference type="EMBL" id="MWWX01000008">
    <property type="protein sequence ID" value="OZG61790.1"/>
    <property type="molecule type" value="Genomic_DNA"/>
</dbReference>
<evidence type="ECO:0000256" key="3">
    <source>
        <dbReference type="ARBA" id="ARBA00022801"/>
    </source>
</evidence>
<dbReference type="SUPFAM" id="SSF88723">
    <property type="entry name" value="PIN domain-like"/>
    <property type="match status" value="1"/>
</dbReference>
<keyword evidence="2" id="KW-0479">Metal-binding</keyword>
<dbReference type="OrthoDB" id="113459at2"/>